<dbReference type="InterPro" id="IPR013154">
    <property type="entry name" value="ADH-like_N"/>
</dbReference>
<dbReference type="AlphaFoldDB" id="A0A7V3ZH86"/>
<dbReference type="RefSeq" id="WP_149123317.1">
    <property type="nucleotide sequence ID" value="NZ_VTFL01000010.1"/>
</dbReference>
<evidence type="ECO:0000256" key="1">
    <source>
        <dbReference type="ARBA" id="ARBA00001947"/>
    </source>
</evidence>
<accession>A0A7V3ZH86</accession>
<proteinExistence type="inferred from homology"/>
<dbReference type="Gene3D" id="3.40.50.720">
    <property type="entry name" value="NAD(P)-binding Rossmann-like Domain"/>
    <property type="match status" value="1"/>
</dbReference>
<dbReference type="EC" id="1.1.1.1" evidence="3"/>
<evidence type="ECO:0000256" key="2">
    <source>
        <dbReference type="ARBA" id="ARBA00008072"/>
    </source>
</evidence>
<dbReference type="Gene3D" id="3.90.180.10">
    <property type="entry name" value="Medium-chain alcohol dehydrogenases, catalytic domain"/>
    <property type="match status" value="1"/>
</dbReference>
<evidence type="ECO:0000256" key="6">
    <source>
        <dbReference type="ARBA" id="ARBA00023002"/>
    </source>
</evidence>
<dbReference type="GO" id="GO:0046872">
    <property type="term" value="F:metal ion binding"/>
    <property type="evidence" value="ECO:0007669"/>
    <property type="project" value="UniProtKB-KW"/>
</dbReference>
<dbReference type="InterPro" id="IPR011032">
    <property type="entry name" value="GroES-like_sf"/>
</dbReference>
<evidence type="ECO:0000256" key="5">
    <source>
        <dbReference type="ARBA" id="ARBA00022833"/>
    </source>
</evidence>
<dbReference type="InterPro" id="IPR020843">
    <property type="entry name" value="ER"/>
</dbReference>
<keyword evidence="6 8" id="KW-0560">Oxidoreductase</keyword>
<dbReference type="GO" id="GO:0005737">
    <property type="term" value="C:cytoplasm"/>
    <property type="evidence" value="ECO:0007669"/>
    <property type="project" value="TreeGrafter"/>
</dbReference>
<reference evidence="8" key="1">
    <citation type="journal article" date="2020" name="mSystems">
        <title>Genome- and Community-Level Interaction Insights into Carbon Utilization and Element Cycling Functions of Hydrothermarchaeota in Hydrothermal Sediment.</title>
        <authorList>
            <person name="Zhou Z."/>
            <person name="Liu Y."/>
            <person name="Xu W."/>
            <person name="Pan J."/>
            <person name="Luo Z.H."/>
            <person name="Li M."/>
        </authorList>
    </citation>
    <scope>NUCLEOTIDE SEQUENCE [LARGE SCALE GENOMIC DNA]</scope>
    <source>
        <strain evidence="8">SpSt-70</strain>
    </source>
</reference>
<organism evidence="8">
    <name type="scientific">Dictyoglomus thermophilum</name>
    <dbReference type="NCBI Taxonomy" id="14"/>
    <lineage>
        <taxon>Bacteria</taxon>
        <taxon>Pseudomonadati</taxon>
        <taxon>Dictyoglomota</taxon>
        <taxon>Dictyoglomia</taxon>
        <taxon>Dictyoglomales</taxon>
        <taxon>Dictyoglomaceae</taxon>
        <taxon>Dictyoglomus</taxon>
    </lineage>
</organism>
<dbReference type="InterPro" id="IPR014187">
    <property type="entry name" value="ADH_Zn_typ-2"/>
</dbReference>
<dbReference type="PANTHER" id="PTHR42940">
    <property type="entry name" value="ALCOHOL DEHYDROGENASE 1-RELATED"/>
    <property type="match status" value="1"/>
</dbReference>
<keyword evidence="4" id="KW-0479">Metal-binding</keyword>
<dbReference type="SUPFAM" id="SSF50129">
    <property type="entry name" value="GroES-like"/>
    <property type="match status" value="1"/>
</dbReference>
<evidence type="ECO:0000256" key="4">
    <source>
        <dbReference type="ARBA" id="ARBA00022723"/>
    </source>
</evidence>
<dbReference type="InterPro" id="IPR036291">
    <property type="entry name" value="NAD(P)-bd_dom_sf"/>
</dbReference>
<evidence type="ECO:0000259" key="7">
    <source>
        <dbReference type="SMART" id="SM00829"/>
    </source>
</evidence>
<evidence type="ECO:0000313" key="8">
    <source>
        <dbReference type="EMBL" id="HGK22914.1"/>
    </source>
</evidence>
<dbReference type="Pfam" id="PF13602">
    <property type="entry name" value="ADH_zinc_N_2"/>
    <property type="match status" value="1"/>
</dbReference>
<dbReference type="GO" id="GO:0004022">
    <property type="term" value="F:alcohol dehydrogenase (NAD+) activity"/>
    <property type="evidence" value="ECO:0007669"/>
    <property type="project" value="UniProtKB-EC"/>
</dbReference>
<dbReference type="SMART" id="SM00829">
    <property type="entry name" value="PKS_ER"/>
    <property type="match status" value="1"/>
</dbReference>
<dbReference type="Pfam" id="PF08240">
    <property type="entry name" value="ADH_N"/>
    <property type="match status" value="1"/>
</dbReference>
<comment type="cofactor">
    <cofactor evidence="1">
        <name>Zn(2+)</name>
        <dbReference type="ChEBI" id="CHEBI:29105"/>
    </cofactor>
</comment>
<dbReference type="CDD" id="cd08298">
    <property type="entry name" value="CAD2"/>
    <property type="match status" value="1"/>
</dbReference>
<dbReference type="EMBL" id="DTDV01000002">
    <property type="protein sequence ID" value="HGK22914.1"/>
    <property type="molecule type" value="Genomic_DNA"/>
</dbReference>
<dbReference type="NCBIfam" id="TIGR02822">
    <property type="entry name" value="adh_fam_2"/>
    <property type="match status" value="1"/>
</dbReference>
<feature type="domain" description="Enoyl reductase (ER)" evidence="7">
    <location>
        <begin position="17"/>
        <end position="339"/>
    </location>
</feature>
<name>A0A7V3ZH86_DICTH</name>
<sequence>MKAMLLREVKDLTVWQDPLSLEEVSIPIPKEKEILIKVSACGVCRTDLDIVEGRLPPTKLPLILGHQIVGTVVDKGKDANKFQIGDRVGVAWINHSCGVCRFCRSGQENLCDDFKATGKDVDGGYAEYTVVLEDYAYKIPQNYSDEEAAPLLCAGAIGYRSVKLSNIKNGDNIGLSGFGASGHLVLKIIKYLYPDSKIFVFARSERERELAKELGSYWTGDFGEVTPFKLNAIIDTTPVWKTIVLVLRNLEKGGRLVINAIRKENQDKDFLINLNYERDLWMEKEIKSVANITRRDVEEFLTLAEKVDLKPVVEVYKLEEANKALRDLKEGRIRGAKVLKMS</sequence>
<comment type="similarity">
    <text evidence="2">Belongs to the zinc-containing alcohol dehydrogenase family.</text>
</comment>
<keyword evidence="5" id="KW-0862">Zinc</keyword>
<evidence type="ECO:0000256" key="3">
    <source>
        <dbReference type="ARBA" id="ARBA00013190"/>
    </source>
</evidence>
<dbReference type="PANTHER" id="PTHR42940:SF8">
    <property type="entry name" value="VACUOLAR PROTEIN SORTING-ASSOCIATED PROTEIN 11"/>
    <property type="match status" value="1"/>
</dbReference>
<gene>
    <name evidence="8" type="ORF">ENU78_00440</name>
</gene>
<protein>
    <recommendedName>
        <fullName evidence="3">alcohol dehydrogenase</fullName>
        <ecNumber evidence="3">1.1.1.1</ecNumber>
    </recommendedName>
</protein>
<dbReference type="SUPFAM" id="SSF51735">
    <property type="entry name" value="NAD(P)-binding Rossmann-fold domains"/>
    <property type="match status" value="1"/>
</dbReference>
<comment type="caution">
    <text evidence="8">The sequence shown here is derived from an EMBL/GenBank/DDBJ whole genome shotgun (WGS) entry which is preliminary data.</text>
</comment>